<dbReference type="SUPFAM" id="SSF48452">
    <property type="entry name" value="TPR-like"/>
    <property type="match status" value="3"/>
</dbReference>
<dbReference type="AlphaFoldDB" id="A0A5C6AHE4"/>
<organism evidence="6 7">
    <name type="scientific">Neorhodopirellula pilleata</name>
    <dbReference type="NCBI Taxonomy" id="2714738"/>
    <lineage>
        <taxon>Bacteria</taxon>
        <taxon>Pseudomonadati</taxon>
        <taxon>Planctomycetota</taxon>
        <taxon>Planctomycetia</taxon>
        <taxon>Pirellulales</taxon>
        <taxon>Pirellulaceae</taxon>
        <taxon>Neorhodopirellula</taxon>
    </lineage>
</organism>
<dbReference type="OrthoDB" id="220792at2"/>
<evidence type="ECO:0000256" key="1">
    <source>
        <dbReference type="ARBA" id="ARBA00022737"/>
    </source>
</evidence>
<dbReference type="Pfam" id="PF12770">
    <property type="entry name" value="CHAT"/>
    <property type="match status" value="1"/>
</dbReference>
<dbReference type="InterPro" id="IPR011990">
    <property type="entry name" value="TPR-like_helical_dom_sf"/>
</dbReference>
<feature type="repeat" description="TPR" evidence="3">
    <location>
        <begin position="238"/>
        <end position="271"/>
    </location>
</feature>
<evidence type="ECO:0000256" key="3">
    <source>
        <dbReference type="PROSITE-ProRule" id="PRU00339"/>
    </source>
</evidence>
<dbReference type="RefSeq" id="WP_146577540.1">
    <property type="nucleotide sequence ID" value="NZ_SJPM01000003.1"/>
</dbReference>
<gene>
    <name evidence="6" type="ORF">Pla100_20430</name>
</gene>
<dbReference type="PROSITE" id="PS50005">
    <property type="entry name" value="TPR"/>
    <property type="match status" value="4"/>
</dbReference>
<dbReference type="PANTHER" id="PTHR45641">
    <property type="entry name" value="TETRATRICOPEPTIDE REPEAT PROTEIN (AFU_ORTHOLOGUE AFUA_6G03870)"/>
    <property type="match status" value="1"/>
</dbReference>
<feature type="signal peptide" evidence="4">
    <location>
        <begin position="1"/>
        <end position="21"/>
    </location>
</feature>
<name>A0A5C6AHE4_9BACT</name>
<keyword evidence="7" id="KW-1185">Reference proteome</keyword>
<keyword evidence="1" id="KW-0677">Repeat</keyword>
<keyword evidence="2 3" id="KW-0802">TPR repeat</keyword>
<feature type="domain" description="CHAT" evidence="5">
    <location>
        <begin position="675"/>
        <end position="1003"/>
    </location>
</feature>
<dbReference type="Pfam" id="PF13424">
    <property type="entry name" value="TPR_12"/>
    <property type="match status" value="4"/>
</dbReference>
<dbReference type="PANTHER" id="PTHR45641:SF19">
    <property type="entry name" value="NEPHROCYSTIN-3"/>
    <property type="match status" value="1"/>
</dbReference>
<evidence type="ECO:0000256" key="4">
    <source>
        <dbReference type="SAM" id="SignalP"/>
    </source>
</evidence>
<protein>
    <submittedName>
        <fullName evidence="6">CHAT domain protein</fullName>
    </submittedName>
</protein>
<dbReference type="Gene3D" id="1.25.40.10">
    <property type="entry name" value="Tetratricopeptide repeat domain"/>
    <property type="match status" value="3"/>
</dbReference>
<evidence type="ECO:0000313" key="7">
    <source>
        <dbReference type="Proteomes" id="UP000316213"/>
    </source>
</evidence>
<feature type="chain" id="PRO_5022914647" evidence="4">
    <location>
        <begin position="22"/>
        <end position="1005"/>
    </location>
</feature>
<sequence length="1005" mass="110415" precursor="true">MKPSQLGVLKFLLLLTCSVLAPTSTLGQNPTRLAQYITAAETAINQGRPRDALDAYTQSLPLASQLFGPGSIQVAAIQFSRGSLHRDLAEYDRAEPMLLQAASLYARNRDVEGEAEANILLGQIYTNTGRFDQANASFLAAQQIFERNYGPSSFQVAVILNNRATVLKEQGIYSEIEPLYRRSLKILSGRSEHRTHYAATLMNYGAYWMTQNEYARAEQAFLEALTIQRQLGDALEVAKVTANLGSLYLNLGLYEKALTQLRAAIAIFQAKQESDHPDQARVHSNLGIIATIQKRYPEAQQHLQEALRIRQKRLGINHPDVGHTQRALAKLWIEQKRFTEAELLLTEAKRVRQEGLGDEHPFVADAVADLAYLAHSQGDREKARLLYDDAQTRIERSLSRNHPAYAFSLRQLAGLDALDKEWGRAAERIDESRRISLAYVAKVLPALSETEQLTYLKENDQPEQRLGLSLALKQPSDQRIVEASAGWVLNGKGLTRQALAQRALLARDTANPATQEIARQLQTVRKRLSELFFGTKPISEQQELADQLAWDEQKYARQLAQFNGRATDGGGWTELTDVRSALQEGELLIEIVHFEAMEFSGAADEARREGVAHYLAWLIPPAGDLPVSLVNLGPAEPIDRLIESARTALQQAPVEIVSLGEEEAEVNLRTNLVSLQQSILAPLEPLITATQATKLLLSPDAGLWLVPWAALPVGENEYLVERYDISYLVSGRDLIASDDESTLGQPIVMANPNYDLSPAEADQAARKIFGNDTSERSAPALTAGPSMLGRVGRLPGTEVEAAAVMPKIGELAGQPPQLYSDRWALELVFKQVHRPEILMLSTHGFFLPSQATESSGIDAAGGQVNPLIRCGLLLTGCNERAADSRIDDGVLTGLEIVSTDLRGTRLVVLSACETGLGEVHSGEGVAGLKQAFQLAGAQSVVATLWQIPDKESVQVVTEFFDSMTAGQPTGMALRSAQRSVIDARRNAYNAAHPFFWAAWTVTGRQ</sequence>
<dbReference type="InterPro" id="IPR024983">
    <property type="entry name" value="CHAT_dom"/>
</dbReference>
<evidence type="ECO:0000259" key="5">
    <source>
        <dbReference type="Pfam" id="PF12770"/>
    </source>
</evidence>
<keyword evidence="4" id="KW-0732">Signal</keyword>
<reference evidence="6 7" key="1">
    <citation type="submission" date="2019-02" db="EMBL/GenBank/DDBJ databases">
        <title>Deep-cultivation of Planctomycetes and their phenomic and genomic characterization uncovers novel biology.</title>
        <authorList>
            <person name="Wiegand S."/>
            <person name="Jogler M."/>
            <person name="Boedeker C."/>
            <person name="Pinto D."/>
            <person name="Vollmers J."/>
            <person name="Rivas-Marin E."/>
            <person name="Kohn T."/>
            <person name="Peeters S.H."/>
            <person name="Heuer A."/>
            <person name="Rast P."/>
            <person name="Oberbeckmann S."/>
            <person name="Bunk B."/>
            <person name="Jeske O."/>
            <person name="Meyerdierks A."/>
            <person name="Storesund J.E."/>
            <person name="Kallscheuer N."/>
            <person name="Luecker S."/>
            <person name="Lage O.M."/>
            <person name="Pohl T."/>
            <person name="Merkel B.J."/>
            <person name="Hornburger P."/>
            <person name="Mueller R.-W."/>
            <person name="Bruemmer F."/>
            <person name="Labrenz M."/>
            <person name="Spormann A.M."/>
            <person name="Op Den Camp H."/>
            <person name="Overmann J."/>
            <person name="Amann R."/>
            <person name="Jetten M.S.M."/>
            <person name="Mascher T."/>
            <person name="Medema M.H."/>
            <person name="Devos D.P."/>
            <person name="Kaster A.-K."/>
            <person name="Ovreas L."/>
            <person name="Rohde M."/>
            <person name="Galperin M.Y."/>
            <person name="Jogler C."/>
        </authorList>
    </citation>
    <scope>NUCLEOTIDE SEQUENCE [LARGE SCALE GENOMIC DNA]</scope>
    <source>
        <strain evidence="6 7">Pla100</strain>
    </source>
</reference>
<dbReference type="Pfam" id="PF13374">
    <property type="entry name" value="TPR_10"/>
    <property type="match status" value="1"/>
</dbReference>
<comment type="caution">
    <text evidence="6">The sequence shown here is derived from an EMBL/GenBank/DDBJ whole genome shotgun (WGS) entry which is preliminary data.</text>
</comment>
<accession>A0A5C6AHE4</accession>
<dbReference type="SMART" id="SM00028">
    <property type="entry name" value="TPR"/>
    <property type="match status" value="8"/>
</dbReference>
<feature type="repeat" description="TPR" evidence="3">
    <location>
        <begin position="198"/>
        <end position="231"/>
    </location>
</feature>
<evidence type="ECO:0000313" key="6">
    <source>
        <dbReference type="EMBL" id="TWT98877.1"/>
    </source>
</evidence>
<dbReference type="EMBL" id="SJPM01000003">
    <property type="protein sequence ID" value="TWT98877.1"/>
    <property type="molecule type" value="Genomic_DNA"/>
</dbReference>
<feature type="repeat" description="TPR" evidence="3">
    <location>
        <begin position="280"/>
        <end position="313"/>
    </location>
</feature>
<dbReference type="Proteomes" id="UP000316213">
    <property type="component" value="Unassembled WGS sequence"/>
</dbReference>
<proteinExistence type="predicted"/>
<evidence type="ECO:0000256" key="2">
    <source>
        <dbReference type="ARBA" id="ARBA00022803"/>
    </source>
</evidence>
<feature type="repeat" description="TPR" evidence="3">
    <location>
        <begin position="115"/>
        <end position="148"/>
    </location>
</feature>
<dbReference type="InterPro" id="IPR019734">
    <property type="entry name" value="TPR_rpt"/>
</dbReference>